<comment type="caution">
    <text evidence="2">The sequence shown here is derived from an EMBL/GenBank/DDBJ whole genome shotgun (WGS) entry which is preliminary data.</text>
</comment>
<dbReference type="PANTHER" id="PTHR43155:SF2">
    <property type="entry name" value="CYCLIC DI-GMP PHOSPHODIESTERASE PA4108"/>
    <property type="match status" value="1"/>
</dbReference>
<dbReference type="InterPro" id="IPR037522">
    <property type="entry name" value="HD_GYP_dom"/>
</dbReference>
<dbReference type="InterPro" id="IPR014710">
    <property type="entry name" value="RmlC-like_jellyroll"/>
</dbReference>
<sequence>MLGLYFESKDKYIEKVSKQGEELRLLAKGDGVEIMTQRFQSDLVFWIEPGENESLMEFFYIIDGTVAYKDNGNEVKLNKGDYFYAHGLKESVHFRTLTEVTLLYVASQPVFHYLSNEIEVLSAMLKKVEGKDMYTHSHGMRLKDFSIKIGEKMKLSQKQLDILFYSALFHDIGKINVPDEILNKPGKLTNEEFEYIKKHPGDGAEIIKNTFLREAVPGILQHQERLDGSGYPNGLKDSEICLEAKIIAVVDTYDAMTSDRPYRKGMDPRTAINEMKSLIGKHYDEKIVMTFEQVLRDEKII</sequence>
<dbReference type="SMART" id="SM00471">
    <property type="entry name" value="HDc"/>
    <property type="match status" value="1"/>
</dbReference>
<dbReference type="InterPro" id="IPR003607">
    <property type="entry name" value="HD/PDEase_dom"/>
</dbReference>
<gene>
    <name evidence="2" type="ORF">JK636_12535</name>
</gene>
<dbReference type="Gene3D" id="2.60.120.10">
    <property type="entry name" value="Jelly Rolls"/>
    <property type="match status" value="1"/>
</dbReference>
<dbReference type="EMBL" id="JAESWC010000007">
    <property type="protein sequence ID" value="MBL4936585.1"/>
    <property type="molecule type" value="Genomic_DNA"/>
</dbReference>
<dbReference type="RefSeq" id="WP_202749342.1">
    <property type="nucleotide sequence ID" value="NZ_JAESWC010000007.1"/>
</dbReference>
<dbReference type="Pfam" id="PF13487">
    <property type="entry name" value="HD_5"/>
    <property type="match status" value="1"/>
</dbReference>
<keyword evidence="3" id="KW-1185">Reference proteome</keyword>
<dbReference type="InterPro" id="IPR011051">
    <property type="entry name" value="RmlC_Cupin_sf"/>
</dbReference>
<evidence type="ECO:0000313" key="2">
    <source>
        <dbReference type="EMBL" id="MBL4936585.1"/>
    </source>
</evidence>
<proteinExistence type="predicted"/>
<dbReference type="SUPFAM" id="SSF51182">
    <property type="entry name" value="RmlC-like cupins"/>
    <property type="match status" value="1"/>
</dbReference>
<dbReference type="Gene3D" id="1.10.3210.10">
    <property type="entry name" value="Hypothetical protein af1432"/>
    <property type="match status" value="1"/>
</dbReference>
<organism evidence="2 3">
    <name type="scientific">Clostridium rhizosphaerae</name>
    <dbReference type="NCBI Taxonomy" id="2803861"/>
    <lineage>
        <taxon>Bacteria</taxon>
        <taxon>Bacillati</taxon>
        <taxon>Bacillota</taxon>
        <taxon>Clostridia</taxon>
        <taxon>Eubacteriales</taxon>
        <taxon>Clostridiaceae</taxon>
        <taxon>Clostridium</taxon>
    </lineage>
</organism>
<dbReference type="CDD" id="cd00077">
    <property type="entry name" value="HDc"/>
    <property type="match status" value="1"/>
</dbReference>
<feature type="domain" description="HD-GYP" evidence="1">
    <location>
        <begin position="113"/>
        <end position="301"/>
    </location>
</feature>
<reference evidence="2 3" key="1">
    <citation type="submission" date="2021-01" db="EMBL/GenBank/DDBJ databases">
        <title>Genome public.</title>
        <authorList>
            <person name="Liu C."/>
            <person name="Sun Q."/>
        </authorList>
    </citation>
    <scope>NUCLEOTIDE SEQUENCE [LARGE SCALE GENOMIC DNA]</scope>
    <source>
        <strain evidence="2 3">YIM B02515</strain>
    </source>
</reference>
<protein>
    <submittedName>
        <fullName evidence="2">HD domain-containing protein</fullName>
    </submittedName>
</protein>
<name>A0ABS1TB71_9CLOT</name>
<dbReference type="PANTHER" id="PTHR43155">
    <property type="entry name" value="CYCLIC DI-GMP PHOSPHODIESTERASE PA4108-RELATED"/>
    <property type="match status" value="1"/>
</dbReference>
<evidence type="ECO:0000259" key="1">
    <source>
        <dbReference type="PROSITE" id="PS51832"/>
    </source>
</evidence>
<accession>A0ABS1TB71</accession>
<dbReference type="Proteomes" id="UP000632377">
    <property type="component" value="Unassembled WGS sequence"/>
</dbReference>
<dbReference type="SUPFAM" id="SSF109604">
    <property type="entry name" value="HD-domain/PDEase-like"/>
    <property type="match status" value="1"/>
</dbReference>
<dbReference type="PROSITE" id="PS51832">
    <property type="entry name" value="HD_GYP"/>
    <property type="match status" value="1"/>
</dbReference>
<evidence type="ECO:0000313" key="3">
    <source>
        <dbReference type="Proteomes" id="UP000632377"/>
    </source>
</evidence>